<dbReference type="GO" id="GO:0000139">
    <property type="term" value="C:Golgi membrane"/>
    <property type="evidence" value="ECO:0007669"/>
    <property type="project" value="UniProtKB-SubCell"/>
</dbReference>
<keyword evidence="10" id="KW-0333">Golgi apparatus</keyword>
<dbReference type="VEuPathDB" id="VectorBase:AMEC015368"/>
<dbReference type="PANTHER" id="PTHR10791:SF112">
    <property type="entry name" value="SUGAR TRANSPORTER SWEET1"/>
    <property type="match status" value="1"/>
</dbReference>
<reference evidence="13" key="2">
    <citation type="submission" date="2020-05" db="UniProtKB">
        <authorList>
            <consortium name="EnsemblMetazoa"/>
        </authorList>
    </citation>
    <scope>IDENTIFICATION</scope>
    <source>
        <strain evidence="13">CM1001059</strain>
    </source>
</reference>
<dbReference type="Pfam" id="PF03083">
    <property type="entry name" value="MtN3_slv"/>
    <property type="match status" value="3"/>
</dbReference>
<accession>A0A182U7L5</accession>
<comment type="similarity">
    <text evidence="3 12">Belongs to the SWEET sugar transporter family.</text>
</comment>
<evidence type="ECO:0000256" key="9">
    <source>
        <dbReference type="ARBA" id="ARBA00022989"/>
    </source>
</evidence>
<protein>
    <recommendedName>
        <fullName evidence="12">Sugar transporter SWEET</fullName>
    </recommendedName>
</protein>
<evidence type="ECO:0000256" key="6">
    <source>
        <dbReference type="ARBA" id="ARBA00022597"/>
    </source>
</evidence>
<sequence length="249" mass="27959">MDGIMSKGSLASLATVATVLQFLTGTVICNRYIRKKSTGDTSAFPFISGFLSKLRRDYIHYVWLNLSVMIYHLCFSCFMWLKYGVLTEESTLILVNFIGSALFFSYTVVFFIFCVNKREVIRQMMVISCIILSATLYTLFETDDEKSIRVIGLLCCCLAVLFFASPLTMLAHVIRTQNTDSLPFPIIVASFFVCLLWTAYGVLIGDRFIQIPNLLGGILAGIQLTLYVIYPKKKASFSGGPRYSPLKSL</sequence>
<keyword evidence="4 12" id="KW-0813">Transport</keyword>
<keyword evidence="6 12" id="KW-0762">Sugar transport</keyword>
<keyword evidence="11 12" id="KW-0472">Membrane</keyword>
<comment type="function">
    <text evidence="12">Mediates sugar transport across membranes.</text>
</comment>
<evidence type="ECO:0000256" key="10">
    <source>
        <dbReference type="ARBA" id="ARBA00023034"/>
    </source>
</evidence>
<proteinExistence type="inferred from homology"/>
<feature type="transmembrane region" description="Helical" evidence="12">
    <location>
        <begin position="61"/>
        <end position="81"/>
    </location>
</feature>
<feature type="transmembrane region" description="Helical" evidence="12">
    <location>
        <begin position="12"/>
        <end position="33"/>
    </location>
</feature>
<keyword evidence="14" id="KW-1185">Reference proteome</keyword>
<evidence type="ECO:0000256" key="2">
    <source>
        <dbReference type="ARBA" id="ARBA00004653"/>
    </source>
</evidence>
<evidence type="ECO:0000256" key="5">
    <source>
        <dbReference type="ARBA" id="ARBA00022475"/>
    </source>
</evidence>
<dbReference type="Gene3D" id="1.20.1280.290">
    <property type="match status" value="2"/>
</dbReference>
<evidence type="ECO:0000256" key="1">
    <source>
        <dbReference type="ARBA" id="ARBA00004651"/>
    </source>
</evidence>
<dbReference type="GO" id="GO:0005886">
    <property type="term" value="C:plasma membrane"/>
    <property type="evidence" value="ECO:0007669"/>
    <property type="project" value="UniProtKB-SubCell"/>
</dbReference>
<feature type="transmembrane region" description="Helical" evidence="12">
    <location>
        <begin position="182"/>
        <end position="203"/>
    </location>
</feature>
<keyword evidence="8" id="KW-0677">Repeat</keyword>
<dbReference type="InterPro" id="IPR004316">
    <property type="entry name" value="SWEET_rpt"/>
</dbReference>
<dbReference type="FunFam" id="1.20.1280.290:FF:000004">
    <property type="entry name" value="Sugar transporter SWEET"/>
    <property type="match status" value="1"/>
</dbReference>
<evidence type="ECO:0000256" key="4">
    <source>
        <dbReference type="ARBA" id="ARBA00022448"/>
    </source>
</evidence>
<feature type="transmembrane region" description="Helical" evidence="12">
    <location>
        <begin position="93"/>
        <end position="113"/>
    </location>
</feature>
<evidence type="ECO:0000256" key="11">
    <source>
        <dbReference type="ARBA" id="ARBA00023136"/>
    </source>
</evidence>
<evidence type="ECO:0000256" key="12">
    <source>
        <dbReference type="RuleBase" id="RU910715"/>
    </source>
</evidence>
<dbReference type="PANTHER" id="PTHR10791">
    <property type="entry name" value="RAG1-ACTIVATING PROTEIN 1"/>
    <property type="match status" value="1"/>
</dbReference>
<keyword evidence="5" id="KW-1003">Cell membrane</keyword>
<dbReference type="Proteomes" id="UP000075902">
    <property type="component" value="Unassembled WGS sequence"/>
</dbReference>
<evidence type="ECO:0000313" key="14">
    <source>
        <dbReference type="Proteomes" id="UP000075902"/>
    </source>
</evidence>
<keyword evidence="9 12" id="KW-1133">Transmembrane helix</keyword>
<reference evidence="14" key="1">
    <citation type="submission" date="2014-01" db="EMBL/GenBank/DDBJ databases">
        <title>The Genome Sequence of Anopheles melas CM1001059_A (V2).</title>
        <authorList>
            <consortium name="The Broad Institute Genomics Platform"/>
            <person name="Neafsey D.E."/>
            <person name="Besansky N."/>
            <person name="Howell P."/>
            <person name="Walton C."/>
            <person name="Young S.K."/>
            <person name="Zeng Q."/>
            <person name="Gargeya S."/>
            <person name="Fitzgerald M."/>
            <person name="Haas B."/>
            <person name="Abouelleil A."/>
            <person name="Allen A.W."/>
            <person name="Alvarado L."/>
            <person name="Arachchi H.M."/>
            <person name="Berlin A.M."/>
            <person name="Chapman S.B."/>
            <person name="Gainer-Dewar J."/>
            <person name="Goldberg J."/>
            <person name="Griggs A."/>
            <person name="Gujja S."/>
            <person name="Hansen M."/>
            <person name="Howarth C."/>
            <person name="Imamovic A."/>
            <person name="Ireland A."/>
            <person name="Larimer J."/>
            <person name="McCowan C."/>
            <person name="Murphy C."/>
            <person name="Pearson M."/>
            <person name="Poon T.W."/>
            <person name="Priest M."/>
            <person name="Roberts A."/>
            <person name="Saif S."/>
            <person name="Shea T."/>
            <person name="Sisk P."/>
            <person name="Sykes S."/>
            <person name="Wortman J."/>
            <person name="Nusbaum C."/>
            <person name="Birren B."/>
        </authorList>
    </citation>
    <scope>NUCLEOTIDE SEQUENCE [LARGE SCALE GENOMIC DNA]</scope>
    <source>
        <strain evidence="14">CM1001059</strain>
    </source>
</reference>
<organism evidence="13 14">
    <name type="scientific">Anopheles melas</name>
    <dbReference type="NCBI Taxonomy" id="34690"/>
    <lineage>
        <taxon>Eukaryota</taxon>
        <taxon>Metazoa</taxon>
        <taxon>Ecdysozoa</taxon>
        <taxon>Arthropoda</taxon>
        <taxon>Hexapoda</taxon>
        <taxon>Insecta</taxon>
        <taxon>Pterygota</taxon>
        <taxon>Neoptera</taxon>
        <taxon>Endopterygota</taxon>
        <taxon>Diptera</taxon>
        <taxon>Nematocera</taxon>
        <taxon>Culicoidea</taxon>
        <taxon>Culicidae</taxon>
        <taxon>Anophelinae</taxon>
        <taxon>Anopheles</taxon>
    </lineage>
</organism>
<evidence type="ECO:0000256" key="7">
    <source>
        <dbReference type="ARBA" id="ARBA00022692"/>
    </source>
</evidence>
<evidence type="ECO:0000313" key="13">
    <source>
        <dbReference type="EnsemblMetazoa" id="AMEC015368-PA"/>
    </source>
</evidence>
<dbReference type="AlphaFoldDB" id="A0A182U7L5"/>
<comment type="subcellular location">
    <subcellularLocation>
        <location evidence="1">Cell membrane</location>
        <topology evidence="1">Multi-pass membrane protein</topology>
    </subcellularLocation>
    <subcellularLocation>
        <location evidence="2">Golgi apparatus membrane</location>
        <topology evidence="2">Multi-pass membrane protein</topology>
    </subcellularLocation>
</comment>
<dbReference type="EnsemblMetazoa" id="AMEC015368-RA">
    <property type="protein sequence ID" value="AMEC015368-PA"/>
    <property type="gene ID" value="AMEC015368"/>
</dbReference>
<feature type="transmembrane region" description="Helical" evidence="12">
    <location>
        <begin position="151"/>
        <end position="170"/>
    </location>
</feature>
<dbReference type="InterPro" id="IPR047664">
    <property type="entry name" value="SWEET"/>
</dbReference>
<name>A0A182U7L5_9DIPT</name>
<keyword evidence="7 12" id="KW-0812">Transmembrane</keyword>
<feature type="transmembrane region" description="Helical" evidence="12">
    <location>
        <begin position="209"/>
        <end position="230"/>
    </location>
</feature>
<dbReference type="GO" id="GO:0051119">
    <property type="term" value="F:sugar transmembrane transporter activity"/>
    <property type="evidence" value="ECO:0007669"/>
    <property type="project" value="InterPro"/>
</dbReference>
<evidence type="ECO:0000256" key="3">
    <source>
        <dbReference type="ARBA" id="ARBA00007809"/>
    </source>
</evidence>
<comment type="caution">
    <text evidence="12">Lacks conserved residue(s) required for the propagation of feature annotation.</text>
</comment>
<evidence type="ECO:0000256" key="8">
    <source>
        <dbReference type="ARBA" id="ARBA00022737"/>
    </source>
</evidence>